<feature type="region of interest" description="Disordered" evidence="2">
    <location>
        <begin position="179"/>
        <end position="234"/>
    </location>
</feature>
<dbReference type="AlphaFoldDB" id="A0AA40KBT7"/>
<organism evidence="4 5">
    <name type="scientific">Schizothecium vesticola</name>
    <dbReference type="NCBI Taxonomy" id="314040"/>
    <lineage>
        <taxon>Eukaryota</taxon>
        <taxon>Fungi</taxon>
        <taxon>Dikarya</taxon>
        <taxon>Ascomycota</taxon>
        <taxon>Pezizomycotina</taxon>
        <taxon>Sordariomycetes</taxon>
        <taxon>Sordariomycetidae</taxon>
        <taxon>Sordariales</taxon>
        <taxon>Schizotheciaceae</taxon>
        <taxon>Schizothecium</taxon>
    </lineage>
</organism>
<feature type="region of interest" description="Disordered" evidence="2">
    <location>
        <begin position="478"/>
        <end position="520"/>
    </location>
</feature>
<sequence>MATMGESSSTPRRPVSRQSSQGKHRSMASGTDASPVSSSFHAPRRSVTVDEPARWRPESIDFSGYRPGDDQRRSSLFSSTTHRQSFSFSDDRIPEAKSDVLSQILYDIFTPGRLTRYFFITLPILFIVVPGCADVLFTDGSRKATDLLLLLLSSAFLYMSCTKPWDWYELTQEIKVREEPTIEAEQKADNDGAGDDQPSATAPETTKDTDKLPEKQDSNVATPENTSHPSLEEEARRRALAELHTHELLAQILIFAAPLMAASFVYSAGNQLGRPDGLVPNFGLKFFMVVAQAGTVRHVFRLLKARTLHLQRIVPVNPYLTETASSAQVQELASQLVELEERLLEVSRMATKTALTGGAPGSVNLEARLVQSVRNTIQPDLDALNRAVRRYEKKAAVLASLTEDRLNDIDGRLNDAISLSAVVARNTSLRGSILADIWTGTVERAMWTATLPLRGMLTLCMVPVRGLRRTFAVEVMDPGTPSGRRVKGYPDGGSGIKRNSSGRTAAARPPDRGPMKASGR</sequence>
<feature type="coiled-coil region" evidence="1">
    <location>
        <begin position="322"/>
        <end position="349"/>
    </location>
</feature>
<feature type="compositionally biased region" description="Basic and acidic residues" evidence="2">
    <location>
        <begin position="179"/>
        <end position="190"/>
    </location>
</feature>
<feature type="compositionally biased region" description="Polar residues" evidence="2">
    <location>
        <begin position="218"/>
        <end position="229"/>
    </location>
</feature>
<keyword evidence="3" id="KW-0472">Membrane</keyword>
<dbReference type="PANTHER" id="PTHR42032:SF1">
    <property type="entry name" value="YALI0E30679P"/>
    <property type="match status" value="1"/>
</dbReference>
<feature type="compositionally biased region" description="Basic and acidic residues" evidence="2">
    <location>
        <begin position="205"/>
        <end position="217"/>
    </location>
</feature>
<protein>
    <submittedName>
        <fullName evidence="4">Uncharacterized protein</fullName>
    </submittedName>
</protein>
<evidence type="ECO:0000256" key="2">
    <source>
        <dbReference type="SAM" id="MobiDB-lite"/>
    </source>
</evidence>
<reference evidence="4" key="1">
    <citation type="submission" date="2023-06" db="EMBL/GenBank/DDBJ databases">
        <title>Genome-scale phylogeny and comparative genomics of the fungal order Sordariales.</title>
        <authorList>
            <consortium name="Lawrence Berkeley National Laboratory"/>
            <person name="Hensen N."/>
            <person name="Bonometti L."/>
            <person name="Westerberg I."/>
            <person name="Brannstrom I.O."/>
            <person name="Guillou S."/>
            <person name="Cros-Aarteil S."/>
            <person name="Calhoun S."/>
            <person name="Haridas S."/>
            <person name="Kuo A."/>
            <person name="Mondo S."/>
            <person name="Pangilinan J."/>
            <person name="Riley R."/>
            <person name="LaButti K."/>
            <person name="Andreopoulos B."/>
            <person name="Lipzen A."/>
            <person name="Chen C."/>
            <person name="Yanf M."/>
            <person name="Daum C."/>
            <person name="Ng V."/>
            <person name="Clum A."/>
            <person name="Steindorff A."/>
            <person name="Ohm R."/>
            <person name="Martin F."/>
            <person name="Silar P."/>
            <person name="Natvig D."/>
            <person name="Lalanne C."/>
            <person name="Gautier V."/>
            <person name="Ament-velasquez S.L."/>
            <person name="Kruys A."/>
            <person name="Hutchinson M.I."/>
            <person name="Powell A.J."/>
            <person name="Barry K."/>
            <person name="Miller A.N."/>
            <person name="Grigoriev I.V."/>
            <person name="Debuchy R."/>
            <person name="Gladieux P."/>
            <person name="Thoren M.H."/>
            <person name="Johannesson H."/>
        </authorList>
    </citation>
    <scope>NUCLEOTIDE SEQUENCE</scope>
    <source>
        <strain evidence="4">SMH3187-1</strain>
    </source>
</reference>
<dbReference type="EMBL" id="JAUKUD010000001">
    <property type="protein sequence ID" value="KAK0753017.1"/>
    <property type="molecule type" value="Genomic_DNA"/>
</dbReference>
<dbReference type="Proteomes" id="UP001172155">
    <property type="component" value="Unassembled WGS sequence"/>
</dbReference>
<keyword evidence="1" id="KW-0175">Coiled coil</keyword>
<evidence type="ECO:0000313" key="5">
    <source>
        <dbReference type="Proteomes" id="UP001172155"/>
    </source>
</evidence>
<accession>A0AA40KBT7</accession>
<gene>
    <name evidence="4" type="ORF">B0T18DRAFT_5092</name>
</gene>
<feature type="compositionally biased region" description="Polar residues" evidence="2">
    <location>
        <begin position="1"/>
        <end position="21"/>
    </location>
</feature>
<evidence type="ECO:0000313" key="4">
    <source>
        <dbReference type="EMBL" id="KAK0753017.1"/>
    </source>
</evidence>
<evidence type="ECO:0000256" key="1">
    <source>
        <dbReference type="SAM" id="Coils"/>
    </source>
</evidence>
<keyword evidence="3" id="KW-0812">Transmembrane</keyword>
<feature type="transmembrane region" description="Helical" evidence="3">
    <location>
        <begin position="117"/>
        <end position="138"/>
    </location>
</feature>
<feature type="region of interest" description="Disordered" evidence="2">
    <location>
        <begin position="1"/>
        <end position="51"/>
    </location>
</feature>
<feature type="compositionally biased region" description="Polar residues" evidence="2">
    <location>
        <begin position="28"/>
        <end position="40"/>
    </location>
</feature>
<comment type="caution">
    <text evidence="4">The sequence shown here is derived from an EMBL/GenBank/DDBJ whole genome shotgun (WGS) entry which is preliminary data.</text>
</comment>
<dbReference type="PANTHER" id="PTHR42032">
    <property type="entry name" value="YALI0E30679P"/>
    <property type="match status" value="1"/>
</dbReference>
<name>A0AA40KBT7_9PEZI</name>
<proteinExistence type="predicted"/>
<evidence type="ECO:0000256" key="3">
    <source>
        <dbReference type="SAM" id="Phobius"/>
    </source>
</evidence>
<keyword evidence="5" id="KW-1185">Reference proteome</keyword>
<keyword evidence="3" id="KW-1133">Transmembrane helix</keyword>